<dbReference type="Pfam" id="PF11199">
    <property type="entry name" value="DUF2891"/>
    <property type="match status" value="1"/>
</dbReference>
<keyword evidence="1" id="KW-0732">Signal</keyword>
<dbReference type="AlphaFoldDB" id="A0A5B9W3F9"/>
<reference evidence="2 3" key="1">
    <citation type="submission" date="2019-08" db="EMBL/GenBank/DDBJ databases">
        <title>Deep-cultivation of Planctomycetes and their phenomic and genomic characterization uncovers novel biology.</title>
        <authorList>
            <person name="Wiegand S."/>
            <person name="Jogler M."/>
            <person name="Boedeker C."/>
            <person name="Pinto D."/>
            <person name="Vollmers J."/>
            <person name="Rivas-Marin E."/>
            <person name="Kohn T."/>
            <person name="Peeters S.H."/>
            <person name="Heuer A."/>
            <person name="Rast P."/>
            <person name="Oberbeckmann S."/>
            <person name="Bunk B."/>
            <person name="Jeske O."/>
            <person name="Meyerdierks A."/>
            <person name="Storesund J.E."/>
            <person name="Kallscheuer N."/>
            <person name="Luecker S."/>
            <person name="Lage O.M."/>
            <person name="Pohl T."/>
            <person name="Merkel B.J."/>
            <person name="Hornburger P."/>
            <person name="Mueller R.-W."/>
            <person name="Bruemmer F."/>
            <person name="Labrenz M."/>
            <person name="Spormann A.M."/>
            <person name="Op den Camp H."/>
            <person name="Overmann J."/>
            <person name="Amann R."/>
            <person name="Jetten M.S.M."/>
            <person name="Mascher T."/>
            <person name="Medema M.H."/>
            <person name="Devos D.P."/>
            <person name="Kaster A.-K."/>
            <person name="Ovreas L."/>
            <person name="Rohde M."/>
            <person name="Galperin M.Y."/>
            <person name="Jogler C."/>
        </authorList>
    </citation>
    <scope>NUCLEOTIDE SEQUENCE [LARGE SCALE GENOMIC DNA]</scope>
    <source>
        <strain evidence="2 3">OJF2</strain>
    </source>
</reference>
<dbReference type="Proteomes" id="UP000324233">
    <property type="component" value="Chromosome"/>
</dbReference>
<dbReference type="KEGG" id="agv:OJF2_30190"/>
<feature type="signal peptide" evidence="1">
    <location>
        <begin position="1"/>
        <end position="29"/>
    </location>
</feature>
<gene>
    <name evidence="2" type="ORF">OJF2_30190</name>
</gene>
<organism evidence="2 3">
    <name type="scientific">Aquisphaera giovannonii</name>
    <dbReference type="NCBI Taxonomy" id="406548"/>
    <lineage>
        <taxon>Bacteria</taxon>
        <taxon>Pseudomonadati</taxon>
        <taxon>Planctomycetota</taxon>
        <taxon>Planctomycetia</taxon>
        <taxon>Isosphaerales</taxon>
        <taxon>Isosphaeraceae</taxon>
        <taxon>Aquisphaera</taxon>
    </lineage>
</organism>
<proteinExistence type="predicted"/>
<evidence type="ECO:0000256" key="1">
    <source>
        <dbReference type="SAM" id="SignalP"/>
    </source>
</evidence>
<dbReference type="EMBL" id="CP042997">
    <property type="protein sequence ID" value="QEH34480.1"/>
    <property type="molecule type" value="Genomic_DNA"/>
</dbReference>
<feature type="chain" id="PRO_5022790545" description="DUF2891 domain-containing protein" evidence="1">
    <location>
        <begin position="30"/>
        <end position="372"/>
    </location>
</feature>
<evidence type="ECO:0008006" key="4">
    <source>
        <dbReference type="Google" id="ProtNLM"/>
    </source>
</evidence>
<accession>A0A5B9W3F9</accession>
<evidence type="ECO:0000313" key="2">
    <source>
        <dbReference type="EMBL" id="QEH34480.1"/>
    </source>
</evidence>
<keyword evidence="3" id="KW-1185">Reference proteome</keyword>
<protein>
    <recommendedName>
        <fullName evidence="4">DUF2891 domain-containing protein</fullName>
    </recommendedName>
</protein>
<name>A0A5B9W3F9_9BACT</name>
<dbReference type="InterPro" id="IPR021365">
    <property type="entry name" value="DUF2891"/>
</dbReference>
<sequence length="372" mass="41135" precursor="true">MRMWSFRSLALALAASTLGIAMTPPDATAEPPPALSRDQASAFARLVLKGLDREYPNKLDHVMANPDDVKSPKALHPAFFGAYDWHSCVHGHWTLCRLLRRFPDLPESAEVRSLLNDHLTPANLKAEADYFARKESKSFERTYGWAWLLKLAEELRGWDDPDARRWSGAISPLADVIVARYLDFLPKQTYPIRTGVHPNTAFGLAFAHDYARATGKDDLRKLVEERARAYYAGDRDAPARWEPSGADFFSPVLMEADLMRRVLPPGEFPAWFARFLPDAAHGEPRSLFDPAIVTDRTDPQLVHLDGLNLSRAWCLRGIAAGLPADDPTRAALSASAARHAAAALGHVASGDYAGEHWLASFAVYLLTTGPAD</sequence>
<evidence type="ECO:0000313" key="3">
    <source>
        <dbReference type="Proteomes" id="UP000324233"/>
    </source>
</evidence>